<evidence type="ECO:0000313" key="3">
    <source>
        <dbReference type="Proteomes" id="UP001156614"/>
    </source>
</evidence>
<dbReference type="Proteomes" id="UP001156614">
    <property type="component" value="Unassembled WGS sequence"/>
</dbReference>
<dbReference type="Pfam" id="PF03358">
    <property type="entry name" value="FMN_red"/>
    <property type="match status" value="1"/>
</dbReference>
<dbReference type="Gene3D" id="3.40.50.360">
    <property type="match status" value="1"/>
</dbReference>
<dbReference type="GO" id="GO:0005829">
    <property type="term" value="C:cytosol"/>
    <property type="evidence" value="ECO:0007669"/>
    <property type="project" value="TreeGrafter"/>
</dbReference>
<proteinExistence type="predicted"/>
<name>A0AAV5NEZ3_9PROT</name>
<dbReference type="InterPro" id="IPR029039">
    <property type="entry name" value="Flavoprotein-like_sf"/>
</dbReference>
<gene>
    <name evidence="2" type="ORF">GCM10007867_13780</name>
</gene>
<keyword evidence="3" id="KW-1185">Reference proteome</keyword>
<dbReference type="PANTHER" id="PTHR30543">
    <property type="entry name" value="CHROMATE REDUCTASE"/>
    <property type="match status" value="1"/>
</dbReference>
<dbReference type="PANTHER" id="PTHR30543:SF21">
    <property type="entry name" value="NAD(P)H-DEPENDENT FMN REDUCTASE LOT6"/>
    <property type="match status" value="1"/>
</dbReference>
<dbReference type="GO" id="GO:0010181">
    <property type="term" value="F:FMN binding"/>
    <property type="evidence" value="ECO:0007669"/>
    <property type="project" value="TreeGrafter"/>
</dbReference>
<accession>A0AAV5NEZ3</accession>
<reference evidence="3" key="1">
    <citation type="journal article" date="2019" name="Int. J. Syst. Evol. Microbiol.">
        <title>The Global Catalogue of Microorganisms (GCM) 10K type strain sequencing project: providing services to taxonomists for standard genome sequencing and annotation.</title>
        <authorList>
            <consortium name="The Broad Institute Genomics Platform"/>
            <consortium name="The Broad Institute Genome Sequencing Center for Infectious Disease"/>
            <person name="Wu L."/>
            <person name="Ma J."/>
        </authorList>
    </citation>
    <scope>NUCLEOTIDE SEQUENCE [LARGE SCALE GENOMIC DNA]</scope>
    <source>
        <strain evidence="3">NBRC 3267</strain>
    </source>
</reference>
<dbReference type="AlphaFoldDB" id="A0AAV5NEZ3"/>
<dbReference type="SUPFAM" id="SSF52218">
    <property type="entry name" value="Flavoproteins"/>
    <property type="match status" value="1"/>
</dbReference>
<protein>
    <submittedName>
        <fullName evidence="2">Chromate reductase</fullName>
    </submittedName>
</protein>
<evidence type="ECO:0000313" key="2">
    <source>
        <dbReference type="EMBL" id="GLQ62533.1"/>
    </source>
</evidence>
<organism evidence="2 3">
    <name type="scientific">Gluconobacter cerinus</name>
    <dbReference type="NCBI Taxonomy" id="38307"/>
    <lineage>
        <taxon>Bacteria</taxon>
        <taxon>Pseudomonadati</taxon>
        <taxon>Pseudomonadota</taxon>
        <taxon>Alphaproteobacteria</taxon>
        <taxon>Acetobacterales</taxon>
        <taxon>Acetobacteraceae</taxon>
        <taxon>Gluconobacter</taxon>
    </lineage>
</organism>
<evidence type="ECO:0000259" key="1">
    <source>
        <dbReference type="Pfam" id="PF03358"/>
    </source>
</evidence>
<dbReference type="EMBL" id="BSNU01000002">
    <property type="protein sequence ID" value="GLQ62533.1"/>
    <property type="molecule type" value="Genomic_DNA"/>
</dbReference>
<dbReference type="InterPro" id="IPR050712">
    <property type="entry name" value="NAD(P)H-dep_reductase"/>
</dbReference>
<dbReference type="GO" id="GO:0016491">
    <property type="term" value="F:oxidoreductase activity"/>
    <property type="evidence" value="ECO:0007669"/>
    <property type="project" value="InterPro"/>
</dbReference>
<dbReference type="InterPro" id="IPR005025">
    <property type="entry name" value="FMN_Rdtase-like_dom"/>
</dbReference>
<sequence>MRLFDGDQFMPNDTPLHFVTLLGSLRKASFNAAVARALPELAPEGVSITPLGSIGDFPHYNADVQDTGFPAPVLAMAEQIRAADGVIIVTPEYNYSIPGVLKNAIDWLSRVAPQPFSGKPVAIQTASPGMIGGARAQYNLRQNMVFLDAFVLNRPEVMIGMVAGKVDPETLKLIDEPTCKFIAGQIAALVTLTRKLKS</sequence>
<feature type="domain" description="NADPH-dependent FMN reductase-like" evidence="1">
    <location>
        <begin position="19"/>
        <end position="161"/>
    </location>
</feature>
<comment type="caution">
    <text evidence="2">The sequence shown here is derived from an EMBL/GenBank/DDBJ whole genome shotgun (WGS) entry which is preliminary data.</text>
</comment>